<feature type="domain" description="ABC transmembrane type-1" evidence="8">
    <location>
        <begin position="85"/>
        <end position="291"/>
    </location>
</feature>
<organism evidence="9 10">
    <name type="scientific">Paenibacillus thiaminolyticus</name>
    <name type="common">Bacillus thiaminolyticus</name>
    <dbReference type="NCBI Taxonomy" id="49283"/>
    <lineage>
        <taxon>Bacteria</taxon>
        <taxon>Bacillati</taxon>
        <taxon>Bacillota</taxon>
        <taxon>Bacilli</taxon>
        <taxon>Bacillales</taxon>
        <taxon>Paenibacillaceae</taxon>
        <taxon>Paenibacillus</taxon>
    </lineage>
</organism>
<dbReference type="InterPro" id="IPR035906">
    <property type="entry name" value="MetI-like_sf"/>
</dbReference>
<evidence type="ECO:0000313" key="9">
    <source>
        <dbReference type="EMBL" id="RJG22647.1"/>
    </source>
</evidence>
<evidence type="ECO:0000256" key="7">
    <source>
        <dbReference type="RuleBase" id="RU363032"/>
    </source>
</evidence>
<dbReference type="PROSITE" id="PS50928">
    <property type="entry name" value="ABC_TM1"/>
    <property type="match status" value="1"/>
</dbReference>
<feature type="transmembrane region" description="Helical" evidence="7">
    <location>
        <begin position="213"/>
        <end position="234"/>
    </location>
</feature>
<evidence type="ECO:0000313" key="10">
    <source>
        <dbReference type="Proteomes" id="UP000266177"/>
    </source>
</evidence>
<evidence type="ECO:0000256" key="5">
    <source>
        <dbReference type="ARBA" id="ARBA00022989"/>
    </source>
</evidence>
<name>A0A3A3GHA5_PANTH</name>
<dbReference type="CDD" id="cd06261">
    <property type="entry name" value="TM_PBP2"/>
    <property type="match status" value="1"/>
</dbReference>
<accession>A0A3A3GHA5</accession>
<evidence type="ECO:0000259" key="8">
    <source>
        <dbReference type="PROSITE" id="PS50928"/>
    </source>
</evidence>
<protein>
    <submittedName>
        <fullName evidence="9">ABC transporter permease subunit</fullName>
    </submittedName>
</protein>
<dbReference type="SUPFAM" id="SSF161098">
    <property type="entry name" value="MetI-like"/>
    <property type="match status" value="1"/>
</dbReference>
<dbReference type="PANTHER" id="PTHR30465">
    <property type="entry name" value="INNER MEMBRANE ABC TRANSPORTER"/>
    <property type="match status" value="1"/>
</dbReference>
<gene>
    <name evidence="9" type="ORF">DQX05_17060</name>
</gene>
<evidence type="ECO:0000256" key="1">
    <source>
        <dbReference type="ARBA" id="ARBA00004651"/>
    </source>
</evidence>
<dbReference type="GO" id="GO:0055085">
    <property type="term" value="P:transmembrane transport"/>
    <property type="evidence" value="ECO:0007669"/>
    <property type="project" value="InterPro"/>
</dbReference>
<feature type="transmembrane region" description="Helical" evidence="7">
    <location>
        <begin position="7"/>
        <end position="27"/>
    </location>
</feature>
<feature type="transmembrane region" description="Helical" evidence="7">
    <location>
        <begin position="272"/>
        <end position="294"/>
    </location>
</feature>
<evidence type="ECO:0000256" key="4">
    <source>
        <dbReference type="ARBA" id="ARBA00022692"/>
    </source>
</evidence>
<feature type="transmembrane region" description="Helical" evidence="7">
    <location>
        <begin position="77"/>
        <end position="105"/>
    </location>
</feature>
<keyword evidence="2 7" id="KW-0813">Transport</keyword>
<dbReference type="RefSeq" id="WP_119794741.1">
    <property type="nucleotide sequence ID" value="NZ_QYZD01000015.1"/>
</dbReference>
<evidence type="ECO:0000256" key="3">
    <source>
        <dbReference type="ARBA" id="ARBA00022475"/>
    </source>
</evidence>
<dbReference type="Gene3D" id="1.10.3720.10">
    <property type="entry name" value="MetI-like"/>
    <property type="match status" value="1"/>
</dbReference>
<dbReference type="EMBL" id="QYZD01000015">
    <property type="protein sequence ID" value="RJG22647.1"/>
    <property type="molecule type" value="Genomic_DNA"/>
</dbReference>
<dbReference type="InterPro" id="IPR000515">
    <property type="entry name" value="MetI-like"/>
</dbReference>
<proteinExistence type="inferred from homology"/>
<comment type="subcellular location">
    <subcellularLocation>
        <location evidence="1 7">Cell membrane</location>
        <topology evidence="1 7">Multi-pass membrane protein</topology>
    </subcellularLocation>
</comment>
<dbReference type="Proteomes" id="UP000266177">
    <property type="component" value="Unassembled WGS sequence"/>
</dbReference>
<dbReference type="AlphaFoldDB" id="A0A3A3GHA5"/>
<evidence type="ECO:0000256" key="2">
    <source>
        <dbReference type="ARBA" id="ARBA00022448"/>
    </source>
</evidence>
<comment type="caution">
    <text evidence="9">The sequence shown here is derived from an EMBL/GenBank/DDBJ whole genome shotgun (WGS) entry which is preliminary data.</text>
</comment>
<feature type="transmembrane region" description="Helical" evidence="7">
    <location>
        <begin position="126"/>
        <end position="145"/>
    </location>
</feature>
<dbReference type="OrthoDB" id="2551456at2"/>
<reference evidence="9 10" key="1">
    <citation type="submission" date="2018-09" db="EMBL/GenBank/DDBJ databases">
        <title>Paenibacillus SK2017-BO5.</title>
        <authorList>
            <person name="Piskunova J.V."/>
            <person name="Dubiley S.A."/>
            <person name="Severinov K.V."/>
        </authorList>
    </citation>
    <scope>NUCLEOTIDE SEQUENCE [LARGE SCALE GENOMIC DNA]</scope>
    <source>
        <strain evidence="9 10">BO5</strain>
    </source>
</reference>
<feature type="transmembrane region" description="Helical" evidence="7">
    <location>
        <begin position="160"/>
        <end position="179"/>
    </location>
</feature>
<comment type="similarity">
    <text evidence="7">Belongs to the binding-protein-dependent transport system permease family.</text>
</comment>
<evidence type="ECO:0000256" key="6">
    <source>
        <dbReference type="ARBA" id="ARBA00023136"/>
    </source>
</evidence>
<dbReference type="GO" id="GO:0005886">
    <property type="term" value="C:plasma membrane"/>
    <property type="evidence" value="ECO:0007669"/>
    <property type="project" value="UniProtKB-SubCell"/>
</dbReference>
<keyword evidence="6 7" id="KW-0472">Membrane</keyword>
<keyword evidence="3" id="KW-1003">Cell membrane</keyword>
<keyword evidence="4 7" id="KW-0812">Transmembrane</keyword>
<sequence length="301" mass="34680">MSFQAQFLRTFIISIFAMLMVVLIVLFPRDLDVHMDAYQVNVNYSFSWAKYGNNIKAFFADLFKEGSLGIDRYNVPIVTVVLTSVAKSLAVIVTALVLSFGLGVLKGIMDYKLSRTKWSFFGNWTTWLFQSLPDFLVLLLIQWYIIRYLPFIRIFSPDQWYSFLLAAVLVSIYPTMYIARITSASIADQDGKMYIMVARAKGLTQRLIFYKHVFYNSFGTILTHLPSLFVYVLSNLLMVEYFMLYPGAAYRLFLAIDYSVNFGTGFDYEPGVIIGIAFCFMILVLIVQWISLAARRHFEAR</sequence>
<keyword evidence="5 7" id="KW-1133">Transmembrane helix</keyword>
<dbReference type="PANTHER" id="PTHR30465:SF0">
    <property type="entry name" value="OLIGOPEPTIDE TRANSPORT SYSTEM PERMEASE PROTEIN APPB"/>
    <property type="match status" value="1"/>
</dbReference>
<dbReference type="Pfam" id="PF00528">
    <property type="entry name" value="BPD_transp_1"/>
    <property type="match status" value="1"/>
</dbReference>